<protein>
    <submittedName>
        <fullName evidence="2">Uncharacterized protein</fullName>
    </submittedName>
</protein>
<reference evidence="2" key="1">
    <citation type="submission" date="2022-11" db="UniProtKB">
        <authorList>
            <consortium name="WormBaseParasite"/>
        </authorList>
    </citation>
    <scope>IDENTIFICATION</scope>
</reference>
<evidence type="ECO:0000313" key="1">
    <source>
        <dbReference type="Proteomes" id="UP000887579"/>
    </source>
</evidence>
<accession>A0AC34FSZ0</accession>
<dbReference type="Proteomes" id="UP000887579">
    <property type="component" value="Unplaced"/>
</dbReference>
<evidence type="ECO:0000313" key="2">
    <source>
        <dbReference type="WBParaSite" id="ES5_v2.g20545.t1"/>
    </source>
</evidence>
<organism evidence="1 2">
    <name type="scientific">Panagrolaimus sp. ES5</name>
    <dbReference type="NCBI Taxonomy" id="591445"/>
    <lineage>
        <taxon>Eukaryota</taxon>
        <taxon>Metazoa</taxon>
        <taxon>Ecdysozoa</taxon>
        <taxon>Nematoda</taxon>
        <taxon>Chromadorea</taxon>
        <taxon>Rhabditida</taxon>
        <taxon>Tylenchina</taxon>
        <taxon>Panagrolaimomorpha</taxon>
        <taxon>Panagrolaimoidea</taxon>
        <taxon>Panagrolaimidae</taxon>
        <taxon>Panagrolaimus</taxon>
    </lineage>
</organism>
<name>A0AC34FSZ0_9BILA</name>
<sequence>MGESNWEHICGFKLASVNPVEANRSDIASSEDGKAIIEQVGDAPGGIRLPVTQQQQQQQPGNVEGAQVVTSNAKQNTRAVVHLSGHKQKPSRKSNSKSRDNQKLKQSTHAEQSNATKAKKSQSKPGNK</sequence>
<proteinExistence type="predicted"/>
<dbReference type="WBParaSite" id="ES5_v2.g20545.t1">
    <property type="protein sequence ID" value="ES5_v2.g20545.t1"/>
    <property type="gene ID" value="ES5_v2.g20545"/>
</dbReference>